<dbReference type="Proteomes" id="UP000002595">
    <property type="component" value="Chromosome"/>
</dbReference>
<dbReference type="HOGENOM" id="CLU_436580_0_0_2"/>
<name>A1RTW7_PYRIL</name>
<evidence type="ECO:0000256" key="1">
    <source>
        <dbReference type="SAM" id="Phobius"/>
    </source>
</evidence>
<dbReference type="GO" id="GO:0030246">
    <property type="term" value="F:carbohydrate binding"/>
    <property type="evidence" value="ECO:0007669"/>
    <property type="project" value="InterPro"/>
</dbReference>
<evidence type="ECO:0000313" key="3">
    <source>
        <dbReference type="Proteomes" id="UP000002595"/>
    </source>
</evidence>
<keyword evidence="1" id="KW-1133">Transmembrane helix</keyword>
<keyword evidence="1" id="KW-0812">Transmembrane</keyword>
<keyword evidence="3" id="KW-1185">Reference proteome</keyword>
<protein>
    <recommendedName>
        <fullName evidence="4">Carboxypeptidase regulatory-like domain-containing protein</fullName>
    </recommendedName>
</protein>
<dbReference type="InterPro" id="IPR013784">
    <property type="entry name" value="Carb-bd-like_fold"/>
</dbReference>
<dbReference type="eggNOG" id="arCOG03260">
    <property type="taxonomic scope" value="Archaea"/>
</dbReference>
<keyword evidence="1" id="KW-0472">Membrane</keyword>
<dbReference type="KEGG" id="pis:Pisl_1234"/>
<organism evidence="2 3">
    <name type="scientific">Pyrobaculum islandicum (strain DSM 4184 / JCM 9189 / GEO3)</name>
    <dbReference type="NCBI Taxonomy" id="384616"/>
    <lineage>
        <taxon>Archaea</taxon>
        <taxon>Thermoproteota</taxon>
        <taxon>Thermoprotei</taxon>
        <taxon>Thermoproteales</taxon>
        <taxon>Thermoproteaceae</taxon>
        <taxon>Pyrobaculum</taxon>
    </lineage>
</organism>
<dbReference type="SUPFAM" id="SSF49452">
    <property type="entry name" value="Starch-binding domain-like"/>
    <property type="match status" value="1"/>
</dbReference>
<evidence type="ECO:0000313" key="2">
    <source>
        <dbReference type="EMBL" id="ABL88399.1"/>
    </source>
</evidence>
<sequence length="648" mass="69120">MYFSYLSVFICVALKKYASVVVMTRTILLTLGLAALILAATTVVIPPTAKLEQIAYKVEETTLKIQGAGVATLARPYVTPGEGYVYAGMKIEFLGAYPSIQVGADGQISKTFDQNGFVSAVYVGPDASKVTLVNTAKDQVEVKVRITYTYVKASYIPLNGDTTLEVNVPDGKLAQGFNAMARLTIEPYASYVVKSVERPDGTPATVYRVEPKVVEINTPGKYKIVIGQGPAMPAAMLVKSLSKQTASVAPNGEFAVSGAEVGVPQGWKLLGYVVFAYTADANLIGKEVTGDMAISGGLVDTVTDVNQNIIVRSVSYLIPPVWNFNIRYKIAIVYGEGFKITSTLPSTVNVIYIPIVYKEAQVKWLPDRALVNITDVDVADGQWTAIVMQLPELARIVAIRTPGNAMISNATDVKLVWGGGLRAASISPDGRQAYLVVQMGDTKEVGTYTFIINWRPMRIPVVDTKGRPVSQLSAVSDKFEAAASTGYVEVKVYKPEPFALDISYKGVKAVHVEVNSLIASPQPVTLGIYTVKIVVVGALNQPIAEASVAIEGFPASGKTDSSGAVRFPDVLAGTYKVNVDVGGRVKVSDTIDVNGDVEKVIKTPIVAVVGGVPITTLDALATVGGLSAAGLYFAFARRREPVAEVEQI</sequence>
<dbReference type="EMBL" id="CP000504">
    <property type="protein sequence ID" value="ABL88399.1"/>
    <property type="molecule type" value="Genomic_DNA"/>
</dbReference>
<proteinExistence type="predicted"/>
<dbReference type="Gene3D" id="2.60.40.1120">
    <property type="entry name" value="Carboxypeptidase-like, regulatory domain"/>
    <property type="match status" value="1"/>
</dbReference>
<accession>A1RTW7</accession>
<evidence type="ECO:0008006" key="4">
    <source>
        <dbReference type="Google" id="ProtNLM"/>
    </source>
</evidence>
<gene>
    <name evidence="2" type="ordered locus">Pisl_1234</name>
</gene>
<dbReference type="STRING" id="384616.Pisl_1234"/>
<reference evidence="2" key="1">
    <citation type="submission" date="2006-12" db="EMBL/GenBank/DDBJ databases">
        <title>Complete sequence of Pyrobaculum islandicum DSM 4184.</title>
        <authorList>
            <person name="Copeland A."/>
            <person name="Lucas S."/>
            <person name="Lapidus A."/>
            <person name="Barry K."/>
            <person name="Detter J.C."/>
            <person name="Glavina del Rio T."/>
            <person name="Dalin E."/>
            <person name="Tice H."/>
            <person name="Pitluck S."/>
            <person name="Meincke L."/>
            <person name="Brettin T."/>
            <person name="Bruce D."/>
            <person name="Han C."/>
            <person name="Tapia R."/>
            <person name="Gilna P."/>
            <person name="Schmutz J."/>
            <person name="Larimer F."/>
            <person name="Land M."/>
            <person name="Hauser L."/>
            <person name="Kyrpides N."/>
            <person name="Mikhailova N."/>
            <person name="Cozen A.E."/>
            <person name="Fitz-Gibbon S.T."/>
            <person name="House C.H."/>
            <person name="Saltikov C."/>
            <person name="Lowe T."/>
            <person name="Richardson P."/>
        </authorList>
    </citation>
    <scope>NUCLEOTIDE SEQUENCE [LARGE SCALE GENOMIC DNA]</scope>
    <source>
        <strain evidence="2">DSM 4184</strain>
    </source>
</reference>
<feature type="transmembrane region" description="Helical" evidence="1">
    <location>
        <begin position="28"/>
        <end position="49"/>
    </location>
</feature>
<dbReference type="AlphaFoldDB" id="A1RTW7"/>